<feature type="transmembrane region" description="Helical" evidence="1">
    <location>
        <begin position="168"/>
        <end position="188"/>
    </location>
</feature>
<accession>A0ABY0II15</accession>
<keyword evidence="1" id="KW-1133">Transmembrane helix</keyword>
<gene>
    <name evidence="2" type="ORF">DAY19_02190</name>
</gene>
<evidence type="ECO:0000313" key="2">
    <source>
        <dbReference type="EMBL" id="RZF22603.1"/>
    </source>
</evidence>
<feature type="transmembrane region" description="Helical" evidence="1">
    <location>
        <begin position="195"/>
        <end position="212"/>
    </location>
</feature>
<keyword evidence="3" id="KW-1185">Reference proteome</keyword>
<proteinExistence type="predicted"/>
<evidence type="ECO:0000313" key="3">
    <source>
        <dbReference type="Proteomes" id="UP000443582"/>
    </source>
</evidence>
<sequence length="213" mass="24832">MKQETLKFTVILGAFWVFIMGFLNLILKENYGLDYDSGWAINSLIFLSSALVFNYTTNSLKISKEHIASYLKIIAIFLAIALCIDYIFPISIIKKLEITNSKILFPLFSWNIFVAKSSDIIFQQILINILVEYYIKTFNRRDSVKYFGIFFAIIHLPLFYIFGLKALYFIIPSILGGTLFAYLIAYFYRGYLLSLGCHFFFYIVLGIVLRYYN</sequence>
<keyword evidence="1" id="KW-0812">Transmembrane</keyword>
<feature type="transmembrane region" description="Helical" evidence="1">
    <location>
        <begin position="69"/>
        <end position="88"/>
    </location>
</feature>
<evidence type="ECO:0000256" key="1">
    <source>
        <dbReference type="SAM" id="Phobius"/>
    </source>
</evidence>
<feature type="transmembrane region" description="Helical" evidence="1">
    <location>
        <begin position="7"/>
        <end position="27"/>
    </location>
</feature>
<protein>
    <recommendedName>
        <fullName evidence="4">CPBP family intramembrane metalloprotease</fullName>
    </recommendedName>
</protein>
<feature type="transmembrane region" description="Helical" evidence="1">
    <location>
        <begin position="143"/>
        <end position="162"/>
    </location>
</feature>
<dbReference type="Proteomes" id="UP000443582">
    <property type="component" value="Unassembled WGS sequence"/>
</dbReference>
<name>A0ABY0II15_9BACT</name>
<dbReference type="RefSeq" id="WP_114705548.1">
    <property type="nucleotide sequence ID" value="NZ_QDKL01000001.1"/>
</dbReference>
<organism evidence="2 3">
    <name type="scientific">Halobacteriovorax vibrionivorans</name>
    <dbReference type="NCBI Taxonomy" id="2152716"/>
    <lineage>
        <taxon>Bacteria</taxon>
        <taxon>Pseudomonadati</taxon>
        <taxon>Bdellovibrionota</taxon>
        <taxon>Bacteriovoracia</taxon>
        <taxon>Bacteriovoracales</taxon>
        <taxon>Halobacteriovoraceae</taxon>
        <taxon>Halobacteriovorax</taxon>
    </lineage>
</organism>
<comment type="caution">
    <text evidence="2">The sequence shown here is derived from an EMBL/GenBank/DDBJ whole genome shotgun (WGS) entry which is preliminary data.</text>
</comment>
<reference evidence="3" key="1">
    <citation type="journal article" date="2019" name="Int. J. Syst. Evol. Microbiol.">
        <title>Halobacteriovorax valvorus sp. nov., a novel prokaryotic predator isolated from coastal seawater of China.</title>
        <authorList>
            <person name="Chen M.-X."/>
        </authorList>
    </citation>
    <scope>NUCLEOTIDE SEQUENCE [LARGE SCALE GENOMIC DNA]</scope>
    <source>
        <strain evidence="3">BL9</strain>
    </source>
</reference>
<feature type="transmembrane region" description="Helical" evidence="1">
    <location>
        <begin position="39"/>
        <end position="57"/>
    </location>
</feature>
<dbReference type="EMBL" id="QDKL01000001">
    <property type="protein sequence ID" value="RZF22603.1"/>
    <property type="molecule type" value="Genomic_DNA"/>
</dbReference>
<keyword evidence="1" id="KW-0472">Membrane</keyword>
<feature type="transmembrane region" description="Helical" evidence="1">
    <location>
        <begin position="108"/>
        <end position="131"/>
    </location>
</feature>
<evidence type="ECO:0008006" key="4">
    <source>
        <dbReference type="Google" id="ProtNLM"/>
    </source>
</evidence>